<accession>A0A812KKW4</accession>
<dbReference type="EMBL" id="CAJNIZ010004090">
    <property type="protein sequence ID" value="CAE7228800.1"/>
    <property type="molecule type" value="Genomic_DNA"/>
</dbReference>
<protein>
    <submittedName>
        <fullName evidence="1">Uncharacterized protein</fullName>
    </submittedName>
</protein>
<keyword evidence="2" id="KW-1185">Reference proteome</keyword>
<feature type="non-terminal residue" evidence="1">
    <location>
        <position position="60"/>
    </location>
</feature>
<name>A0A812KKW4_SYMPI</name>
<dbReference type="AlphaFoldDB" id="A0A812KKW4"/>
<evidence type="ECO:0000313" key="2">
    <source>
        <dbReference type="Proteomes" id="UP000649617"/>
    </source>
</evidence>
<sequence length="60" mass="5878">SLGVGFASVCGPAHGRARAAVAHKGDQRDHTRGNTHCANGVAKVGGAKGDCSAALQVPLA</sequence>
<reference evidence="1" key="1">
    <citation type="submission" date="2021-02" db="EMBL/GenBank/DDBJ databases">
        <authorList>
            <person name="Dougan E. K."/>
            <person name="Rhodes N."/>
            <person name="Thang M."/>
            <person name="Chan C."/>
        </authorList>
    </citation>
    <scope>NUCLEOTIDE SEQUENCE</scope>
</reference>
<comment type="caution">
    <text evidence="1">The sequence shown here is derived from an EMBL/GenBank/DDBJ whole genome shotgun (WGS) entry which is preliminary data.</text>
</comment>
<dbReference type="Proteomes" id="UP000649617">
    <property type="component" value="Unassembled WGS sequence"/>
</dbReference>
<organism evidence="1 2">
    <name type="scientific">Symbiodinium pilosum</name>
    <name type="common">Dinoflagellate</name>
    <dbReference type="NCBI Taxonomy" id="2952"/>
    <lineage>
        <taxon>Eukaryota</taxon>
        <taxon>Sar</taxon>
        <taxon>Alveolata</taxon>
        <taxon>Dinophyceae</taxon>
        <taxon>Suessiales</taxon>
        <taxon>Symbiodiniaceae</taxon>
        <taxon>Symbiodinium</taxon>
    </lineage>
</organism>
<gene>
    <name evidence="1" type="ORF">SPIL2461_LOCUS3361</name>
</gene>
<evidence type="ECO:0000313" key="1">
    <source>
        <dbReference type="EMBL" id="CAE7228800.1"/>
    </source>
</evidence>
<proteinExistence type="predicted"/>
<feature type="non-terminal residue" evidence="1">
    <location>
        <position position="1"/>
    </location>
</feature>